<dbReference type="RefSeq" id="WP_204518902.1">
    <property type="nucleotide sequence ID" value="NZ_BAABIN010000012.1"/>
</dbReference>
<reference evidence="2" key="1">
    <citation type="submission" date="2021-01" db="EMBL/GenBank/DDBJ databases">
        <title>Genomic Encyclopedia of Type Strains, Phase IV (KMG-IV): sequencing the most valuable type-strain genomes for metagenomic binning, comparative biology and taxonomic classification.</title>
        <authorList>
            <person name="Goeker M."/>
        </authorList>
    </citation>
    <scope>NUCLEOTIDE SEQUENCE</scope>
    <source>
        <strain evidence="2">DSM 25523</strain>
    </source>
</reference>
<dbReference type="Pfam" id="PF04233">
    <property type="entry name" value="Phage_Mu_F"/>
    <property type="match status" value="1"/>
</dbReference>
<organism evidence="2 3">
    <name type="scientific">Brevibacillus fulvus</name>
    <dbReference type="NCBI Taxonomy" id="1125967"/>
    <lineage>
        <taxon>Bacteria</taxon>
        <taxon>Bacillati</taxon>
        <taxon>Bacillota</taxon>
        <taxon>Bacilli</taxon>
        <taxon>Bacillales</taxon>
        <taxon>Paenibacillaceae</taxon>
        <taxon>Brevibacillus</taxon>
    </lineage>
</organism>
<accession>A0A939BQ28</accession>
<dbReference type="InterPro" id="IPR006528">
    <property type="entry name" value="Phage_head_morphogenesis_dom"/>
</dbReference>
<keyword evidence="3" id="KW-1185">Reference proteome</keyword>
<name>A0A939BQ28_9BACL</name>
<dbReference type="AlphaFoldDB" id="A0A939BQ28"/>
<comment type="caution">
    <text evidence="2">The sequence shown here is derived from an EMBL/GenBank/DDBJ whole genome shotgun (WGS) entry which is preliminary data.</text>
</comment>
<evidence type="ECO:0000259" key="1">
    <source>
        <dbReference type="Pfam" id="PF04233"/>
    </source>
</evidence>
<evidence type="ECO:0000313" key="2">
    <source>
        <dbReference type="EMBL" id="MBM7591165.1"/>
    </source>
</evidence>
<sequence length="720" mass="81809">MADKRPRLPKNEKVDALVAARMQREMEGFIDQYDKILLAREKAYAAQLLPIWQRIGRNITDELRAIYNEIQDANGVPITRQPIKADKLRNMKRNMKRLASLQAQLVKLIGTEEQAKKLSNNLAFTYADSYYFHAFGLEQATQVAINVPTLTPAHVIGAIINPWLPDGRTYGERLRANAGLLATKMENTIVEAIGNGWDWNRTARRIQEVAGEGYFNAVRLARTEMNRAANQGASHLYMQNADILDGKRWNATLDSRTAPKDAANDGKVYDLAYDTPEWPGRAGERIPNHPNCRCKWTPVISALGVSKRERIARGDGDSPTNFGERIYTPARTYREYAQERGLPDLDERLANDSPAKYLRRGEDMSAYNGKSGIVKITTEIAAASAATNIVKPLPVVDNNEPPPKTWAEQVKEHLAAGVNTEADIVEVGNLVRQQIEKDLESVMAEMQAEIDKVVSEKQYIDQLIKAAEEQVHITRKAAFDAMFDEAKEAEADAAYEKAVAERDALYKKWQEKRQLELSLKRDKHQARADTARDAIAQVRPVGIPQGYKQLWEKGSNKEVQDAIERAYAYLPRDWVVDSMNNPMIGKKVKRGYYSGYSNGRGEMALSVDSRDGMKRVAIHELGHRMEHLRPEIRKLEYQFYQRRTAGEKLEWLGQGYGKKEKARFDNFQHKYMGKDYGNTENSYYELLSMGIESLFYGREDVDLTKDVDYYNFILGVLIGK</sequence>
<dbReference type="EMBL" id="JAFBEB010000010">
    <property type="protein sequence ID" value="MBM7591165.1"/>
    <property type="molecule type" value="Genomic_DNA"/>
</dbReference>
<evidence type="ECO:0000313" key="3">
    <source>
        <dbReference type="Proteomes" id="UP000717624"/>
    </source>
</evidence>
<dbReference type="Proteomes" id="UP000717624">
    <property type="component" value="Unassembled WGS sequence"/>
</dbReference>
<proteinExistence type="predicted"/>
<feature type="domain" description="Phage head morphogenesis" evidence="1">
    <location>
        <begin position="184"/>
        <end position="295"/>
    </location>
</feature>
<protein>
    <submittedName>
        <fullName evidence="2">SPP1 gp7 family putative phage head morphogenesis protein</fullName>
    </submittedName>
</protein>
<dbReference type="NCBIfam" id="TIGR01641">
    <property type="entry name" value="phageSPP1_gp7"/>
    <property type="match status" value="1"/>
</dbReference>
<gene>
    <name evidence="2" type="ORF">JOD01_002792</name>
</gene>